<reference evidence="2 3" key="1">
    <citation type="journal article" date="2019" name="Int. J. Syst. Evol. Microbiol.">
        <title>The Global Catalogue of Microorganisms (GCM) 10K type strain sequencing project: providing services to taxonomists for standard genome sequencing and annotation.</title>
        <authorList>
            <consortium name="The Broad Institute Genomics Platform"/>
            <consortium name="The Broad Institute Genome Sequencing Center for Infectious Disease"/>
            <person name="Wu L."/>
            <person name="Ma J."/>
        </authorList>
    </citation>
    <scope>NUCLEOTIDE SEQUENCE [LARGE SCALE GENOMIC DNA]</scope>
    <source>
        <strain evidence="2 3">JCM 12696</strain>
    </source>
</reference>
<keyword evidence="3" id="KW-1185">Reference proteome</keyword>
<proteinExistence type="predicted"/>
<sequence length="73" mass="7365">MVLASRAGLVLVASPAVATPPGLYGYALSGGERAWGLSYEGGDPSVPWTAGSSGNRTWISGGTTLLCLKQANV</sequence>
<dbReference type="EMBL" id="BAAAKV010000148">
    <property type="protein sequence ID" value="GAA1203014.1"/>
    <property type="molecule type" value="Genomic_DNA"/>
</dbReference>
<keyword evidence="1" id="KW-0732">Signal</keyword>
<protein>
    <submittedName>
        <fullName evidence="2">Uncharacterized protein</fullName>
    </submittedName>
</protein>
<evidence type="ECO:0000256" key="1">
    <source>
        <dbReference type="SAM" id="SignalP"/>
    </source>
</evidence>
<comment type="caution">
    <text evidence="2">The sequence shown here is derived from an EMBL/GenBank/DDBJ whole genome shotgun (WGS) entry which is preliminary data.</text>
</comment>
<evidence type="ECO:0000313" key="2">
    <source>
        <dbReference type="EMBL" id="GAA1203014.1"/>
    </source>
</evidence>
<dbReference type="Proteomes" id="UP001501371">
    <property type="component" value="Unassembled WGS sequence"/>
</dbReference>
<feature type="signal peptide" evidence="1">
    <location>
        <begin position="1"/>
        <end position="18"/>
    </location>
</feature>
<feature type="chain" id="PRO_5046413330" evidence="1">
    <location>
        <begin position="19"/>
        <end position="73"/>
    </location>
</feature>
<evidence type="ECO:0000313" key="3">
    <source>
        <dbReference type="Proteomes" id="UP001501371"/>
    </source>
</evidence>
<accession>A0ABN1VAY0</accession>
<name>A0ABN1VAY0_9ACTN</name>
<gene>
    <name evidence="2" type="ORF">GCM10009654_68530</name>
</gene>
<organism evidence="2 3">
    <name type="scientific">Streptomyces hebeiensis</name>
    <dbReference type="NCBI Taxonomy" id="229486"/>
    <lineage>
        <taxon>Bacteria</taxon>
        <taxon>Bacillati</taxon>
        <taxon>Actinomycetota</taxon>
        <taxon>Actinomycetes</taxon>
        <taxon>Kitasatosporales</taxon>
        <taxon>Streptomycetaceae</taxon>
        <taxon>Streptomyces</taxon>
    </lineage>
</organism>